<proteinExistence type="inferred from homology"/>
<accession>A0AAN8SEB2</accession>
<evidence type="ECO:0000256" key="9">
    <source>
        <dbReference type="ARBA" id="ARBA00024626"/>
    </source>
</evidence>
<dbReference type="Pfam" id="PF08825">
    <property type="entry name" value="E2_bind"/>
    <property type="match status" value="1"/>
</dbReference>
<evidence type="ECO:0000313" key="13">
    <source>
        <dbReference type="EMBL" id="KAK6644434.1"/>
    </source>
</evidence>
<evidence type="ECO:0000256" key="2">
    <source>
        <dbReference type="ARBA" id="ARBA00006310"/>
    </source>
</evidence>
<comment type="similarity">
    <text evidence="2 11">Belongs to the ubiquitin-activating E1 family. UBA3 subfamily.</text>
</comment>
<organism evidence="13 14">
    <name type="scientific">Polyplax serrata</name>
    <name type="common">Common mouse louse</name>
    <dbReference type="NCBI Taxonomy" id="468196"/>
    <lineage>
        <taxon>Eukaryota</taxon>
        <taxon>Metazoa</taxon>
        <taxon>Ecdysozoa</taxon>
        <taxon>Arthropoda</taxon>
        <taxon>Hexapoda</taxon>
        <taxon>Insecta</taxon>
        <taxon>Pterygota</taxon>
        <taxon>Neoptera</taxon>
        <taxon>Paraneoptera</taxon>
        <taxon>Psocodea</taxon>
        <taxon>Troctomorpha</taxon>
        <taxon>Phthiraptera</taxon>
        <taxon>Anoplura</taxon>
        <taxon>Polyplacidae</taxon>
        <taxon>Polyplax</taxon>
    </lineage>
</organism>
<dbReference type="EMBL" id="JAWJWE010000001">
    <property type="protein sequence ID" value="KAK6644434.1"/>
    <property type="molecule type" value="Genomic_DNA"/>
</dbReference>
<dbReference type="PANTHER" id="PTHR10953">
    <property type="entry name" value="UBIQUITIN-ACTIVATING ENZYME E1"/>
    <property type="match status" value="1"/>
</dbReference>
<dbReference type="Gene3D" id="3.40.50.720">
    <property type="entry name" value="NAD(P)-binding Rossmann-like Domain"/>
    <property type="match status" value="1"/>
</dbReference>
<dbReference type="Proteomes" id="UP001372834">
    <property type="component" value="Unassembled WGS sequence"/>
</dbReference>
<dbReference type="FunFam" id="3.10.290.20:FF:000001">
    <property type="entry name" value="NEDD8-activating enzyme E1 catalytic subunit, variant"/>
    <property type="match status" value="1"/>
</dbReference>
<name>A0AAN8SEB2_POLSC</name>
<evidence type="ECO:0000256" key="10">
    <source>
        <dbReference type="PROSITE-ProRule" id="PRU10132"/>
    </source>
</evidence>
<evidence type="ECO:0000256" key="4">
    <source>
        <dbReference type="ARBA" id="ARBA00022598"/>
    </source>
</evidence>
<sequence length="453" mass="50778">MGTEIFGGGTTTSSGSVNRRWSYLQKILSRSGPFCHPQFEPTPENLEFLQESCKILVIGAGGLGCELLKDLALMGFKLIHVIDMDTIELSNLNRQFLFRIKDIGLSKSQVAAKFINERIVGCNVVPHFCKIQDYDDNFYSSFHIIVCGLDSIIARRWINGMLISLLRYNENGELDESSVIPLVDGGTEGFKGNARVILPGITACIDCTLNLFPPQVTYPLCTIANTPRLPEHCIEYVKEIQWPKENPWGIALDGDDPNHLNWVYEKASERATQFNIKGMNYRLVQGVVKNIIPAVASTNAIIAAACVTEVFKLATYCCLPLNNYMLFNNVTGIYTYTYEAERKPDCLSCSQVTKTLHLENPRTIKLQDLIKILCEKPDYQMKNPGLTAVIQGKNRTLYLPLVESIEKVTRPNLNKSLCELGLEEGSEIIVADLTSPNSIIFRIAYKQNDIEMM</sequence>
<dbReference type="InterPro" id="IPR045886">
    <property type="entry name" value="ThiF/MoeB/HesA"/>
</dbReference>
<comment type="pathway">
    <text evidence="1 11">Protein modification; protein neddylation.</text>
</comment>
<dbReference type="InterPro" id="IPR023318">
    <property type="entry name" value="Ub_act_enz_dom_a_sf"/>
</dbReference>
<gene>
    <name evidence="13" type="primary">UBA3</name>
    <name evidence="13" type="ORF">RUM43_000701</name>
</gene>
<evidence type="ECO:0000256" key="11">
    <source>
        <dbReference type="RuleBase" id="RU368009"/>
    </source>
</evidence>
<evidence type="ECO:0000256" key="5">
    <source>
        <dbReference type="ARBA" id="ARBA00022741"/>
    </source>
</evidence>
<protein>
    <recommendedName>
        <fullName evidence="3 11">NEDD8-activating enzyme E1 catalytic subunit</fullName>
        <ecNumber evidence="8 11">6.2.1.64</ecNumber>
    </recommendedName>
</protein>
<dbReference type="GO" id="GO:0005634">
    <property type="term" value="C:nucleus"/>
    <property type="evidence" value="ECO:0007669"/>
    <property type="project" value="TreeGrafter"/>
</dbReference>
<dbReference type="CDD" id="cd01488">
    <property type="entry name" value="Uba3_RUB"/>
    <property type="match status" value="1"/>
</dbReference>
<evidence type="ECO:0000259" key="12">
    <source>
        <dbReference type="SMART" id="SM01181"/>
    </source>
</evidence>
<feature type="domain" description="E2 binding" evidence="12">
    <location>
        <begin position="358"/>
        <end position="446"/>
    </location>
</feature>
<evidence type="ECO:0000256" key="6">
    <source>
        <dbReference type="ARBA" id="ARBA00022786"/>
    </source>
</evidence>
<dbReference type="Gene3D" id="1.10.10.520">
    <property type="entry name" value="Ubiquitin activating enzymes (Uba3). Chain: B, domain 2"/>
    <property type="match status" value="1"/>
</dbReference>
<comment type="function">
    <text evidence="11">Catalytic subunit of the dimeric E1 enzyme, which activates NEDD8.</text>
</comment>
<evidence type="ECO:0000256" key="7">
    <source>
        <dbReference type="ARBA" id="ARBA00022840"/>
    </source>
</evidence>
<keyword evidence="5 11" id="KW-0547">Nucleotide-binding</keyword>
<feature type="active site" description="Glycyl thioester intermediate" evidence="10">
    <location>
        <position position="221"/>
    </location>
</feature>
<dbReference type="GO" id="GO:0045116">
    <property type="term" value="P:protein neddylation"/>
    <property type="evidence" value="ECO:0007669"/>
    <property type="project" value="UniProtKB-UniRule"/>
</dbReference>
<dbReference type="EC" id="6.2.1.64" evidence="8 11"/>
<dbReference type="Pfam" id="PF00899">
    <property type="entry name" value="ThiF"/>
    <property type="match status" value="1"/>
</dbReference>
<dbReference type="InterPro" id="IPR033127">
    <property type="entry name" value="UBQ-activ_enz_E1_Cys_AS"/>
</dbReference>
<comment type="caution">
    <text evidence="13">The sequence shown here is derived from an EMBL/GenBank/DDBJ whole genome shotgun (WGS) entry which is preliminary data.</text>
</comment>
<dbReference type="AlphaFoldDB" id="A0AAN8SEB2"/>
<dbReference type="InterPro" id="IPR030468">
    <property type="entry name" value="Uba3_N"/>
</dbReference>
<dbReference type="InterPro" id="IPR000594">
    <property type="entry name" value="ThiF_NAD_FAD-bd"/>
</dbReference>
<evidence type="ECO:0000256" key="8">
    <source>
        <dbReference type="ARBA" id="ARBA00023624"/>
    </source>
</evidence>
<dbReference type="PROSITE" id="PS00865">
    <property type="entry name" value="UBIQUITIN_ACTIVAT_2"/>
    <property type="match status" value="1"/>
</dbReference>
<evidence type="ECO:0000313" key="14">
    <source>
        <dbReference type="Proteomes" id="UP001372834"/>
    </source>
</evidence>
<dbReference type="GO" id="GO:0019781">
    <property type="term" value="F:NEDD8 activating enzyme activity"/>
    <property type="evidence" value="ECO:0007669"/>
    <property type="project" value="UniProtKB-UniRule"/>
</dbReference>
<keyword evidence="4 11" id="KW-0436">Ligase</keyword>
<dbReference type="GO" id="GO:0005524">
    <property type="term" value="F:ATP binding"/>
    <property type="evidence" value="ECO:0007669"/>
    <property type="project" value="UniProtKB-UniRule"/>
</dbReference>
<comment type="catalytic activity">
    <reaction evidence="9 11">
        <text>ATP + [NEDD8 protein] + [E1 NEDD8-activating enzyme]-L-cysteine = AMP + diphosphate + [E1 NEDD8-activating enzyme]-S-[NEDD8 protein]-yl-L-cysteine.</text>
        <dbReference type="EC" id="6.2.1.64"/>
    </reaction>
</comment>
<dbReference type="GO" id="GO:0005737">
    <property type="term" value="C:cytoplasm"/>
    <property type="evidence" value="ECO:0007669"/>
    <property type="project" value="TreeGrafter"/>
</dbReference>
<dbReference type="SUPFAM" id="SSF69572">
    <property type="entry name" value="Activating enzymes of the ubiquitin-like proteins"/>
    <property type="match status" value="1"/>
</dbReference>
<keyword evidence="6 11" id="KW-0833">Ubl conjugation pathway</keyword>
<dbReference type="Gene3D" id="3.10.290.20">
    <property type="entry name" value="Ubiquitin-like 2 activating enzyme e1b. Chain: B, domain 3"/>
    <property type="match status" value="1"/>
</dbReference>
<dbReference type="SMART" id="SM01181">
    <property type="entry name" value="E2_bind"/>
    <property type="match status" value="1"/>
</dbReference>
<evidence type="ECO:0000256" key="3">
    <source>
        <dbReference type="ARBA" id="ARBA00015203"/>
    </source>
</evidence>
<dbReference type="InterPro" id="IPR035985">
    <property type="entry name" value="Ubiquitin-activating_enz"/>
</dbReference>
<dbReference type="InterPro" id="IPR014929">
    <property type="entry name" value="E2-binding"/>
</dbReference>
<keyword evidence="7 11" id="KW-0067">ATP-binding</keyword>
<dbReference type="PANTHER" id="PTHR10953:SF6">
    <property type="entry name" value="NEDD8-ACTIVATING ENZYME E1 CATALYTIC SUBUNIT"/>
    <property type="match status" value="1"/>
</dbReference>
<reference evidence="13 14" key="1">
    <citation type="submission" date="2023-10" db="EMBL/GenBank/DDBJ databases">
        <title>Genomes of two closely related lineages of the louse Polyplax serrata with different host specificities.</title>
        <authorList>
            <person name="Martinu J."/>
            <person name="Tarabai H."/>
            <person name="Stefka J."/>
            <person name="Hypsa V."/>
        </authorList>
    </citation>
    <scope>NUCLEOTIDE SEQUENCE [LARGE SCALE GENOMIC DNA]</scope>
    <source>
        <strain evidence="13">HR10_N</strain>
    </source>
</reference>
<evidence type="ECO:0000256" key="1">
    <source>
        <dbReference type="ARBA" id="ARBA00005032"/>
    </source>
</evidence>
<dbReference type="FunFam" id="1.10.10.520:FF:000001">
    <property type="entry name" value="NEDD8-activating enzyme E1 catalytic subunit"/>
    <property type="match status" value="1"/>
</dbReference>